<dbReference type="EMBL" id="CAWUON010000329">
    <property type="protein sequence ID" value="CAK7275619.1"/>
    <property type="molecule type" value="Genomic_DNA"/>
</dbReference>
<proteinExistence type="predicted"/>
<comment type="caution">
    <text evidence="2">The sequence shown here is derived from an EMBL/GenBank/DDBJ whole genome shotgun (WGS) entry which is preliminary data.</text>
</comment>
<accession>A0ABP0E4U8</accession>
<feature type="compositionally biased region" description="Basic and acidic residues" evidence="1">
    <location>
        <begin position="109"/>
        <end position="120"/>
    </location>
</feature>
<name>A0ABP0E4U8_9PEZI</name>
<sequence length="120" mass="13760">MSDEPNRTDMPGIPRAPTNPETASAFREAVTSNADEWFAYIRTMDQSMRNAATQYDAIRRQLETMRTNAEKQRLRGEGALEALREELRNRSTDAARLSEKLPDPNPFSGDRKDLRRFENA</sequence>
<organism evidence="2 3">
    <name type="scientific">Sporothrix epigloea</name>
    <dbReference type="NCBI Taxonomy" id="1892477"/>
    <lineage>
        <taxon>Eukaryota</taxon>
        <taxon>Fungi</taxon>
        <taxon>Dikarya</taxon>
        <taxon>Ascomycota</taxon>
        <taxon>Pezizomycotina</taxon>
        <taxon>Sordariomycetes</taxon>
        <taxon>Sordariomycetidae</taxon>
        <taxon>Ophiostomatales</taxon>
        <taxon>Ophiostomataceae</taxon>
        <taxon>Sporothrix</taxon>
    </lineage>
</organism>
<evidence type="ECO:0000313" key="2">
    <source>
        <dbReference type="EMBL" id="CAK7275619.1"/>
    </source>
</evidence>
<feature type="region of interest" description="Disordered" evidence="1">
    <location>
        <begin position="85"/>
        <end position="120"/>
    </location>
</feature>
<gene>
    <name evidence="2" type="ORF">SEPCBS119000_006763</name>
</gene>
<protein>
    <submittedName>
        <fullName evidence="2">Uncharacterized protein</fullName>
    </submittedName>
</protein>
<dbReference type="Proteomes" id="UP001642502">
    <property type="component" value="Unassembled WGS sequence"/>
</dbReference>
<keyword evidence="3" id="KW-1185">Reference proteome</keyword>
<reference evidence="2 3" key="1">
    <citation type="submission" date="2024-01" db="EMBL/GenBank/DDBJ databases">
        <authorList>
            <person name="Allen C."/>
            <person name="Tagirdzhanova G."/>
        </authorList>
    </citation>
    <scope>NUCLEOTIDE SEQUENCE [LARGE SCALE GENOMIC DNA]</scope>
    <source>
        <strain evidence="2 3">CBS 119000</strain>
    </source>
</reference>
<evidence type="ECO:0000313" key="3">
    <source>
        <dbReference type="Proteomes" id="UP001642502"/>
    </source>
</evidence>
<feature type="non-terminal residue" evidence="2">
    <location>
        <position position="120"/>
    </location>
</feature>
<feature type="compositionally biased region" description="Basic and acidic residues" evidence="1">
    <location>
        <begin position="85"/>
        <end position="102"/>
    </location>
</feature>
<evidence type="ECO:0000256" key="1">
    <source>
        <dbReference type="SAM" id="MobiDB-lite"/>
    </source>
</evidence>
<feature type="region of interest" description="Disordered" evidence="1">
    <location>
        <begin position="1"/>
        <end position="26"/>
    </location>
</feature>